<proteinExistence type="predicted"/>
<protein>
    <submittedName>
        <fullName evidence="1">Uncharacterized protein</fullName>
    </submittedName>
</protein>
<sequence length="980" mass="103462">MTDQIPSWMSIDRTLGDLGGWLPKLQTYVDLADHWRDIATSIWKDAADAPVDGPVKLVLYLDGKLADPAVLEVFSRLGLDAFHAKLVALGNDLTDASAPWAKLLMPCSSFVESYGATAPAAGDPEDGDNPGLVVLKSPALDQSGTVAAGPGSLKFDVSAAAGLECEAGSVWPFRSDGVAPGLLRIGVNGKVAADAGLSLPFGEIGTGHFDTSASADARLDLFFRPADPARSFVEALVPSMTRLPDPLDLQAIADAVQLAGMEGLLLVCDGSASAGLGATIGADYELADIGAITAGAVADLSFKRSARWLLSLRATPDGLHFVLSRNLSCDRGWSAGVDVELDYSALASKVHDALVKANDLAQPMLAQIRPFLSPGTYLRDEAGKLVDDVASAIVTDPVLKTAVRSDIGLVLGTSQADDLAVTAYLKDRIVALAGDQAGGILSDVDRWTKTITDGLASRLPLLADVDLQGKLTGYIKPILSQIETDFGATVAKLVNTQGLATELKSIGVDISADETRADALLAGVRALVDKFDGFARDLISKTGDGVAQKLQARFGWSGGTGSGTEYELIGTFRDTSETTAQLWRSLATGHLEPFQRILAAPETAPAGVSLDAASSLSRFAGANDGFTLEVIVLGITASIKDIVEGKAQITQSASGDIAVSAQGTASDEVDGFDEGRAASFVSAWDLALHKIDGSGTRQMSVAIAFDHDDKKLDSGEVSGFLDGLAHQGLVEPARVQRAIEVYQAWRNATPPGQHVQGRIDVRMALSGAAVIRMLALGRQAGTRASSTQFALFAAAGQALLATGVTDQKSVDRDCRAARPRYKQLDKIDDPWRIMYALQDNPPPDTDDGQDYVYTSFEQITPRAISFPGLLAVMARIYDAVPVGSGAPSGAWQAQDYADAEKEMAKDAAAWLRLNRKFLFWFKAGIHPVLLAFLRLLADLDRPLLAGEDPFATLGQHPDTIRSSQLFAITMKQPTGAPVTI</sequence>
<comment type="caution">
    <text evidence="1">The sequence shown here is derived from an EMBL/GenBank/DDBJ whole genome shotgun (WGS) entry which is preliminary data.</text>
</comment>
<name>A0A838L8L2_9SPHN</name>
<reference evidence="1 2" key="1">
    <citation type="submission" date="2020-07" db="EMBL/GenBank/DDBJ databases">
        <authorList>
            <person name="Sun Q."/>
        </authorList>
    </citation>
    <scope>NUCLEOTIDE SEQUENCE [LARGE SCALE GENOMIC DNA]</scope>
    <source>
        <strain evidence="1 2">CGMCC 1.13654</strain>
    </source>
</reference>
<dbReference type="Proteomes" id="UP000570166">
    <property type="component" value="Unassembled WGS sequence"/>
</dbReference>
<gene>
    <name evidence="1" type="ORF">HZF05_07105</name>
</gene>
<evidence type="ECO:0000313" key="1">
    <source>
        <dbReference type="EMBL" id="MBA2933868.1"/>
    </source>
</evidence>
<organism evidence="1 2">
    <name type="scientific">Sphingomonas chungangi</name>
    <dbReference type="NCBI Taxonomy" id="2683589"/>
    <lineage>
        <taxon>Bacteria</taxon>
        <taxon>Pseudomonadati</taxon>
        <taxon>Pseudomonadota</taxon>
        <taxon>Alphaproteobacteria</taxon>
        <taxon>Sphingomonadales</taxon>
        <taxon>Sphingomonadaceae</taxon>
        <taxon>Sphingomonas</taxon>
    </lineage>
</organism>
<dbReference type="AlphaFoldDB" id="A0A838L8L2"/>
<dbReference type="RefSeq" id="WP_160363659.1">
    <property type="nucleotide sequence ID" value="NZ_JACEIB010000003.1"/>
</dbReference>
<dbReference type="EMBL" id="JACEIB010000003">
    <property type="protein sequence ID" value="MBA2933868.1"/>
    <property type="molecule type" value="Genomic_DNA"/>
</dbReference>
<keyword evidence="2" id="KW-1185">Reference proteome</keyword>
<evidence type="ECO:0000313" key="2">
    <source>
        <dbReference type="Proteomes" id="UP000570166"/>
    </source>
</evidence>
<accession>A0A838L8L2</accession>